<evidence type="ECO:0000313" key="3">
    <source>
        <dbReference type="Proteomes" id="UP000243528"/>
    </source>
</evidence>
<dbReference type="InterPro" id="IPR011032">
    <property type="entry name" value="GroES-like_sf"/>
</dbReference>
<evidence type="ECO:0000259" key="1">
    <source>
        <dbReference type="SMART" id="SM00829"/>
    </source>
</evidence>
<gene>
    <name evidence="2" type="ORF">CLV30_11370</name>
</gene>
<dbReference type="InterPro" id="IPR051397">
    <property type="entry name" value="Zn-ADH-like_protein"/>
</dbReference>
<dbReference type="Pfam" id="PF00107">
    <property type="entry name" value="ADH_zinc_N"/>
    <property type="match status" value="1"/>
</dbReference>
<dbReference type="SUPFAM" id="SSF51735">
    <property type="entry name" value="NAD(P)-binding Rossmann-fold domains"/>
    <property type="match status" value="1"/>
</dbReference>
<name>A0A2P8DWK3_9ACTN</name>
<dbReference type="InterPro" id="IPR013149">
    <property type="entry name" value="ADH-like_C"/>
</dbReference>
<dbReference type="Gene3D" id="3.40.50.720">
    <property type="entry name" value="NAD(P)-binding Rossmann-like Domain"/>
    <property type="match status" value="1"/>
</dbReference>
<sequence>MRAVQVTRFGGPEVLAVAGLANPVAEPGQVVVDVDAVEVLFLDTQCRAGWGQEYFSFQPPYVPGTGVVGVVTALGDGVDERWRGRSVVVRTGDGGAYVERVAVAAGDLFEVPAALDGHAALAALHDGPTALSRFENSGIEKGSRVLVTAAAGSLGSWLVPLAHAAGAHVVAAVRGEAKQRLALEHGADAVVDYSEPDWGDKVRAETGGNGVDVVFDGVGGAVGGSAYRVTADGSRFFSYGAASGDFAEIDPDDAARRGITVVGIGQLTPDQWTRLTEQALEELASGNVTAVIGQMVPLERAGDAHAAIEARTVLGKTVLTVDRQ</sequence>
<dbReference type="Gene3D" id="3.90.180.10">
    <property type="entry name" value="Medium-chain alcohol dehydrogenases, catalytic domain"/>
    <property type="match status" value="1"/>
</dbReference>
<dbReference type="SUPFAM" id="SSF50129">
    <property type="entry name" value="GroES-like"/>
    <property type="match status" value="1"/>
</dbReference>
<dbReference type="InterPro" id="IPR020843">
    <property type="entry name" value="ER"/>
</dbReference>
<organism evidence="2 3">
    <name type="scientific">Haloactinopolyspora alba</name>
    <dbReference type="NCBI Taxonomy" id="648780"/>
    <lineage>
        <taxon>Bacteria</taxon>
        <taxon>Bacillati</taxon>
        <taxon>Actinomycetota</taxon>
        <taxon>Actinomycetes</taxon>
        <taxon>Jiangellales</taxon>
        <taxon>Jiangellaceae</taxon>
        <taxon>Haloactinopolyspora</taxon>
    </lineage>
</organism>
<dbReference type="Proteomes" id="UP000243528">
    <property type="component" value="Unassembled WGS sequence"/>
</dbReference>
<protein>
    <submittedName>
        <fullName evidence="2">NADPH2:quinone reductase</fullName>
    </submittedName>
</protein>
<evidence type="ECO:0000313" key="2">
    <source>
        <dbReference type="EMBL" id="PSL01582.1"/>
    </source>
</evidence>
<reference evidence="2 3" key="1">
    <citation type="submission" date="2018-03" db="EMBL/GenBank/DDBJ databases">
        <title>Genomic Encyclopedia of Archaeal and Bacterial Type Strains, Phase II (KMG-II): from individual species to whole genera.</title>
        <authorList>
            <person name="Goeker M."/>
        </authorList>
    </citation>
    <scope>NUCLEOTIDE SEQUENCE [LARGE SCALE GENOMIC DNA]</scope>
    <source>
        <strain evidence="2 3">DSM 45211</strain>
    </source>
</reference>
<dbReference type="GO" id="GO:0016491">
    <property type="term" value="F:oxidoreductase activity"/>
    <property type="evidence" value="ECO:0007669"/>
    <property type="project" value="InterPro"/>
</dbReference>
<accession>A0A2P8DWK3</accession>
<feature type="domain" description="Enoyl reductase (ER)" evidence="1">
    <location>
        <begin position="10"/>
        <end position="319"/>
    </location>
</feature>
<dbReference type="InterPro" id="IPR013154">
    <property type="entry name" value="ADH-like_N"/>
</dbReference>
<dbReference type="RefSeq" id="WP_106538438.1">
    <property type="nucleotide sequence ID" value="NZ_PYGE01000013.1"/>
</dbReference>
<proteinExistence type="predicted"/>
<dbReference type="SMART" id="SM00829">
    <property type="entry name" value="PKS_ER"/>
    <property type="match status" value="1"/>
</dbReference>
<dbReference type="PANTHER" id="PTHR43677">
    <property type="entry name" value="SHORT-CHAIN DEHYDROGENASE/REDUCTASE"/>
    <property type="match status" value="1"/>
</dbReference>
<dbReference type="InterPro" id="IPR036291">
    <property type="entry name" value="NAD(P)-bd_dom_sf"/>
</dbReference>
<dbReference type="OrthoDB" id="5195079at2"/>
<comment type="caution">
    <text evidence="2">The sequence shown here is derived from an EMBL/GenBank/DDBJ whole genome shotgun (WGS) entry which is preliminary data.</text>
</comment>
<dbReference type="PANTHER" id="PTHR43677:SF4">
    <property type="entry name" value="QUINONE OXIDOREDUCTASE-LIKE PROTEIN 2"/>
    <property type="match status" value="1"/>
</dbReference>
<dbReference type="Pfam" id="PF08240">
    <property type="entry name" value="ADH_N"/>
    <property type="match status" value="1"/>
</dbReference>
<keyword evidence="3" id="KW-1185">Reference proteome</keyword>
<dbReference type="EMBL" id="PYGE01000013">
    <property type="protein sequence ID" value="PSL01582.1"/>
    <property type="molecule type" value="Genomic_DNA"/>
</dbReference>
<dbReference type="AlphaFoldDB" id="A0A2P8DWK3"/>